<evidence type="ECO:0000313" key="1">
    <source>
        <dbReference type="EMBL" id="THU77657.1"/>
    </source>
</evidence>
<sequence length="56" mass="6111">MVHPLDNVHPCLSILIPSLQASICQSFQTLPLVPTQTGHSFCGVGVFITTVELYTR</sequence>
<reference evidence="1 2" key="1">
    <citation type="journal article" date="2019" name="Nat. Ecol. Evol.">
        <title>Megaphylogeny resolves global patterns of mushroom evolution.</title>
        <authorList>
            <person name="Varga T."/>
            <person name="Krizsan K."/>
            <person name="Foldi C."/>
            <person name="Dima B."/>
            <person name="Sanchez-Garcia M."/>
            <person name="Sanchez-Ramirez S."/>
            <person name="Szollosi G.J."/>
            <person name="Szarkandi J.G."/>
            <person name="Papp V."/>
            <person name="Albert L."/>
            <person name="Andreopoulos W."/>
            <person name="Angelini C."/>
            <person name="Antonin V."/>
            <person name="Barry K.W."/>
            <person name="Bougher N.L."/>
            <person name="Buchanan P."/>
            <person name="Buyck B."/>
            <person name="Bense V."/>
            <person name="Catcheside P."/>
            <person name="Chovatia M."/>
            <person name="Cooper J."/>
            <person name="Damon W."/>
            <person name="Desjardin D."/>
            <person name="Finy P."/>
            <person name="Geml J."/>
            <person name="Haridas S."/>
            <person name="Hughes K."/>
            <person name="Justo A."/>
            <person name="Karasinski D."/>
            <person name="Kautmanova I."/>
            <person name="Kiss B."/>
            <person name="Kocsube S."/>
            <person name="Kotiranta H."/>
            <person name="LaButti K.M."/>
            <person name="Lechner B.E."/>
            <person name="Liimatainen K."/>
            <person name="Lipzen A."/>
            <person name="Lukacs Z."/>
            <person name="Mihaltcheva S."/>
            <person name="Morgado L.N."/>
            <person name="Niskanen T."/>
            <person name="Noordeloos M.E."/>
            <person name="Ohm R.A."/>
            <person name="Ortiz-Santana B."/>
            <person name="Ovrebo C."/>
            <person name="Racz N."/>
            <person name="Riley R."/>
            <person name="Savchenko A."/>
            <person name="Shiryaev A."/>
            <person name="Soop K."/>
            <person name="Spirin V."/>
            <person name="Szebenyi C."/>
            <person name="Tomsovsky M."/>
            <person name="Tulloss R.E."/>
            <person name="Uehling J."/>
            <person name="Grigoriev I.V."/>
            <person name="Vagvolgyi C."/>
            <person name="Papp T."/>
            <person name="Martin F.M."/>
            <person name="Miettinen O."/>
            <person name="Hibbett D.S."/>
            <person name="Nagy L.G."/>
        </authorList>
    </citation>
    <scope>NUCLEOTIDE SEQUENCE [LARGE SCALE GENOMIC DNA]</scope>
    <source>
        <strain evidence="1 2">CBS 962.96</strain>
    </source>
</reference>
<dbReference type="AlphaFoldDB" id="A0A4S8KPP8"/>
<dbReference type="EMBL" id="ML180373">
    <property type="protein sequence ID" value="THU77657.1"/>
    <property type="molecule type" value="Genomic_DNA"/>
</dbReference>
<keyword evidence="2" id="KW-1185">Reference proteome</keyword>
<accession>A0A4S8KPP8</accession>
<gene>
    <name evidence="1" type="ORF">K435DRAFT_82981</name>
</gene>
<name>A0A4S8KPP8_DENBC</name>
<protein>
    <submittedName>
        <fullName evidence="1">Uncharacterized protein</fullName>
    </submittedName>
</protein>
<proteinExistence type="predicted"/>
<organism evidence="1 2">
    <name type="scientific">Dendrothele bispora (strain CBS 962.96)</name>
    <dbReference type="NCBI Taxonomy" id="1314807"/>
    <lineage>
        <taxon>Eukaryota</taxon>
        <taxon>Fungi</taxon>
        <taxon>Dikarya</taxon>
        <taxon>Basidiomycota</taxon>
        <taxon>Agaricomycotina</taxon>
        <taxon>Agaricomycetes</taxon>
        <taxon>Agaricomycetidae</taxon>
        <taxon>Agaricales</taxon>
        <taxon>Agaricales incertae sedis</taxon>
        <taxon>Dendrothele</taxon>
    </lineage>
</organism>
<dbReference type="Proteomes" id="UP000297245">
    <property type="component" value="Unassembled WGS sequence"/>
</dbReference>
<evidence type="ECO:0000313" key="2">
    <source>
        <dbReference type="Proteomes" id="UP000297245"/>
    </source>
</evidence>